<proteinExistence type="predicted"/>
<dbReference type="Gene3D" id="3.40.50.300">
    <property type="entry name" value="P-loop containing nucleotide triphosphate hydrolases"/>
    <property type="match status" value="2"/>
</dbReference>
<feature type="domain" description="Helicase HerA central" evidence="1">
    <location>
        <begin position="157"/>
        <end position="351"/>
    </location>
</feature>
<accession>A0A075HRZ0</accession>
<reference evidence="2" key="1">
    <citation type="journal article" date="2014" name="Genome Biol. Evol.">
        <title>Pangenome evidence for extensive interdomain horizontal transfer affecting lineage core and shell genes in uncultured planktonic thaumarchaeota and euryarchaeota.</title>
        <authorList>
            <person name="Deschamps P."/>
            <person name="Zivanovic Y."/>
            <person name="Moreira D."/>
            <person name="Rodriguez-Valera F."/>
            <person name="Lopez-Garcia P."/>
        </authorList>
    </citation>
    <scope>NUCLEOTIDE SEQUENCE</scope>
</reference>
<dbReference type="InterPro" id="IPR002789">
    <property type="entry name" value="HerA_central"/>
</dbReference>
<dbReference type="InterPro" id="IPR051162">
    <property type="entry name" value="T4SS_component"/>
</dbReference>
<dbReference type="Pfam" id="PF01935">
    <property type="entry name" value="DUF87"/>
    <property type="match status" value="1"/>
</dbReference>
<dbReference type="PANTHER" id="PTHR30121">
    <property type="entry name" value="UNCHARACTERIZED PROTEIN YJGR-RELATED"/>
    <property type="match status" value="1"/>
</dbReference>
<name>A0A075HRZ0_9ARCH</name>
<dbReference type="PANTHER" id="PTHR30121:SF6">
    <property type="entry name" value="SLR6007 PROTEIN"/>
    <property type="match status" value="1"/>
</dbReference>
<dbReference type="SUPFAM" id="SSF52540">
    <property type="entry name" value="P-loop containing nucleoside triphosphate hydrolases"/>
    <property type="match status" value="1"/>
</dbReference>
<sequence length="487" mass="54578">MRILYKKDSDLFFIGTPDEKVLVGDSIDSNGLISQVLDIAYADLPGILEHILRQSMIPKEQVTREILPDVQRTLETLTDQKLIITKIRGHREGNVIQRGIGHFDVSREKTSPGIVDQRELFATLGINSDQNTRLATSISSSDPQNFSIDPNSLGITLVTGQKGFGKSYFTKKLLLRLINSNIGTIVFDPNNEYSGLKFDTDGNQNDYFARMLTLDPDITDPNTLEGIHPFRINLSDISAEEFCGLYNIPIDSATAGDVQRFWNLNRDRRTGRITPFSVEDFQQWIENNDQMNDRVQTALINRCHQAIDSNIFGASNLRGAIENISQHGGAIIINMKTVSPYLKPHLVNTVLSNAKTVAQDGNPLALFLEEAQLYVEGERKYQDLLTRMRHIGLKPIFVTNAPRTLPDQVLSLADNIFAFGFESEHVIKHLSGSGKTDLDTINTIKNLQKRQCLAIGDLTSGYPLFLETLEEPNVDMRGETQEFNVDP</sequence>
<organism evidence="2">
    <name type="scientific">uncultured marine thaumarchaeote KM3_85_E11</name>
    <dbReference type="NCBI Taxonomy" id="1456317"/>
    <lineage>
        <taxon>Archaea</taxon>
        <taxon>Nitrososphaerota</taxon>
        <taxon>environmental samples</taxon>
    </lineage>
</organism>
<dbReference type="EMBL" id="KF901130">
    <property type="protein sequence ID" value="AIF19126.1"/>
    <property type="molecule type" value="Genomic_DNA"/>
</dbReference>
<dbReference type="AlphaFoldDB" id="A0A075HRZ0"/>
<evidence type="ECO:0000313" key="2">
    <source>
        <dbReference type="EMBL" id="AIF19126.1"/>
    </source>
</evidence>
<dbReference type="InterPro" id="IPR027417">
    <property type="entry name" value="P-loop_NTPase"/>
</dbReference>
<protein>
    <submittedName>
        <fullName evidence="2">Putative ATPase</fullName>
    </submittedName>
</protein>
<evidence type="ECO:0000259" key="1">
    <source>
        <dbReference type="Pfam" id="PF01935"/>
    </source>
</evidence>